<dbReference type="AlphaFoldDB" id="A0ABD0Q818"/>
<evidence type="ECO:0000313" key="3">
    <source>
        <dbReference type="Proteomes" id="UP001529510"/>
    </source>
</evidence>
<accession>A0ABD0Q818</accession>
<dbReference type="Proteomes" id="UP001529510">
    <property type="component" value="Unassembled WGS sequence"/>
</dbReference>
<sequence length="125" mass="14120">MHAKEQFIMSHAALCTIPLALSAGDAAIAAAETERVSDTHGEEFTYSDRNTCCRPNRPMLNRCMALPGTLIENDPTKTELADLHEVEGSKHEFGHHGHRLFDSDDDLDYHVHHHWHPHESNSHYS</sequence>
<feature type="chain" id="PRO_5044840261" evidence="1">
    <location>
        <begin position="23"/>
        <end position="125"/>
    </location>
</feature>
<feature type="signal peptide" evidence="1">
    <location>
        <begin position="1"/>
        <end position="22"/>
    </location>
</feature>
<proteinExistence type="predicted"/>
<keyword evidence="3" id="KW-1185">Reference proteome</keyword>
<name>A0ABD0Q818_CIRMR</name>
<reference evidence="2 3" key="1">
    <citation type="submission" date="2024-05" db="EMBL/GenBank/DDBJ databases">
        <title>Genome sequencing and assembly of Indian major carp, Cirrhinus mrigala (Hamilton, 1822).</title>
        <authorList>
            <person name="Mohindra V."/>
            <person name="Chowdhury L.M."/>
            <person name="Lal K."/>
            <person name="Jena J.K."/>
        </authorList>
    </citation>
    <scope>NUCLEOTIDE SEQUENCE [LARGE SCALE GENOMIC DNA]</scope>
    <source>
        <strain evidence="2">CM1030</strain>
        <tissue evidence="2">Blood</tissue>
    </source>
</reference>
<comment type="caution">
    <text evidence="2">The sequence shown here is derived from an EMBL/GenBank/DDBJ whole genome shotgun (WGS) entry which is preliminary data.</text>
</comment>
<dbReference type="EMBL" id="JAMKFB020000010">
    <property type="protein sequence ID" value="KAL0182383.1"/>
    <property type="molecule type" value="Genomic_DNA"/>
</dbReference>
<organism evidence="2 3">
    <name type="scientific">Cirrhinus mrigala</name>
    <name type="common">Mrigala</name>
    <dbReference type="NCBI Taxonomy" id="683832"/>
    <lineage>
        <taxon>Eukaryota</taxon>
        <taxon>Metazoa</taxon>
        <taxon>Chordata</taxon>
        <taxon>Craniata</taxon>
        <taxon>Vertebrata</taxon>
        <taxon>Euteleostomi</taxon>
        <taxon>Actinopterygii</taxon>
        <taxon>Neopterygii</taxon>
        <taxon>Teleostei</taxon>
        <taxon>Ostariophysi</taxon>
        <taxon>Cypriniformes</taxon>
        <taxon>Cyprinidae</taxon>
        <taxon>Labeoninae</taxon>
        <taxon>Labeonini</taxon>
        <taxon>Cirrhinus</taxon>
    </lineage>
</organism>
<evidence type="ECO:0000313" key="2">
    <source>
        <dbReference type="EMBL" id="KAL0182383.1"/>
    </source>
</evidence>
<evidence type="ECO:0000256" key="1">
    <source>
        <dbReference type="SAM" id="SignalP"/>
    </source>
</evidence>
<protein>
    <submittedName>
        <fullName evidence="2">Uncharacterized protein</fullName>
    </submittedName>
</protein>
<keyword evidence="1" id="KW-0732">Signal</keyword>
<gene>
    <name evidence="2" type="ORF">M9458_021758</name>
</gene>
<feature type="non-terminal residue" evidence="2">
    <location>
        <position position="125"/>
    </location>
</feature>